<dbReference type="AlphaFoldDB" id="A0AAN9BJF3"/>
<dbReference type="Pfam" id="PF25810">
    <property type="entry name" value="TMEM218_N"/>
    <property type="match status" value="1"/>
</dbReference>
<dbReference type="EMBL" id="JBAMIC010000007">
    <property type="protein sequence ID" value="KAK7106587.1"/>
    <property type="molecule type" value="Genomic_DNA"/>
</dbReference>
<comment type="subcellular location">
    <subcellularLocation>
        <location evidence="2">Cell projection</location>
        <location evidence="2">Cilium</location>
    </subcellularLocation>
    <subcellularLocation>
        <location evidence="3">Membrane</location>
        <topology evidence="3">Multi-pass membrane protein</topology>
    </subcellularLocation>
</comment>
<sequence length="116" mass="12800">MARVLGVGVGLFLIAFVWGICIFFCLLLTRASTGISKLGPVLIVVAGIFTGILVVIPREPQFPTEDEQAVIYDYSIVYRSVLVAVLAVFTVVGLVMYLVKHAMEPVYAKRLRRLRA</sequence>
<evidence type="ECO:0000256" key="3">
    <source>
        <dbReference type="ARBA" id="ARBA00004141"/>
    </source>
</evidence>
<dbReference type="GO" id="GO:0016020">
    <property type="term" value="C:membrane"/>
    <property type="evidence" value="ECO:0007669"/>
    <property type="project" value="UniProtKB-SubCell"/>
</dbReference>
<evidence type="ECO:0000313" key="13">
    <source>
        <dbReference type="Proteomes" id="UP001374579"/>
    </source>
</evidence>
<keyword evidence="9" id="KW-0966">Cell projection</keyword>
<protein>
    <recommendedName>
        <fullName evidence="5">Transmembrane protein 218</fullName>
    </recommendedName>
</protein>
<comment type="function">
    <text evidence="1">May be involved in ciliary biogenesis or function.</text>
</comment>
<dbReference type="PANTHER" id="PTHR31622:SF1">
    <property type="entry name" value="TRANSMEMBRANE PROTEIN 218"/>
    <property type="match status" value="1"/>
</dbReference>
<evidence type="ECO:0000256" key="7">
    <source>
        <dbReference type="ARBA" id="ARBA00022989"/>
    </source>
</evidence>
<evidence type="ECO:0000256" key="1">
    <source>
        <dbReference type="ARBA" id="ARBA00003173"/>
    </source>
</evidence>
<dbReference type="GO" id="GO:0005929">
    <property type="term" value="C:cilium"/>
    <property type="evidence" value="ECO:0007669"/>
    <property type="project" value="UniProtKB-SubCell"/>
</dbReference>
<evidence type="ECO:0000256" key="9">
    <source>
        <dbReference type="ARBA" id="ARBA00023273"/>
    </source>
</evidence>
<keyword evidence="8 10" id="KW-0472">Membrane</keyword>
<keyword evidence="6 10" id="KW-0812">Transmembrane</keyword>
<comment type="caution">
    <text evidence="12">The sequence shown here is derived from an EMBL/GenBank/DDBJ whole genome shotgun (WGS) entry which is preliminary data.</text>
</comment>
<keyword evidence="13" id="KW-1185">Reference proteome</keyword>
<dbReference type="Proteomes" id="UP001374579">
    <property type="component" value="Unassembled WGS sequence"/>
</dbReference>
<evidence type="ECO:0000256" key="5">
    <source>
        <dbReference type="ARBA" id="ARBA00015054"/>
    </source>
</evidence>
<feature type="domain" description="Transmembrane protein 218 N-terminal" evidence="11">
    <location>
        <begin position="3"/>
        <end position="58"/>
    </location>
</feature>
<evidence type="ECO:0000256" key="2">
    <source>
        <dbReference type="ARBA" id="ARBA00004138"/>
    </source>
</evidence>
<evidence type="ECO:0000256" key="4">
    <source>
        <dbReference type="ARBA" id="ARBA00010775"/>
    </source>
</evidence>
<evidence type="ECO:0000256" key="6">
    <source>
        <dbReference type="ARBA" id="ARBA00022692"/>
    </source>
</evidence>
<dbReference type="InterPro" id="IPR026771">
    <property type="entry name" value="Tmem218"/>
</dbReference>
<reference evidence="12 13" key="1">
    <citation type="submission" date="2024-02" db="EMBL/GenBank/DDBJ databases">
        <title>Chromosome-scale genome assembly of the rough periwinkle Littorina saxatilis.</title>
        <authorList>
            <person name="De Jode A."/>
            <person name="Faria R."/>
            <person name="Formenti G."/>
            <person name="Sims Y."/>
            <person name="Smith T.P."/>
            <person name="Tracey A."/>
            <person name="Wood J.M.D."/>
            <person name="Zagrodzka Z.B."/>
            <person name="Johannesson K."/>
            <person name="Butlin R.K."/>
            <person name="Leder E.H."/>
        </authorList>
    </citation>
    <scope>NUCLEOTIDE SEQUENCE [LARGE SCALE GENOMIC DNA]</scope>
    <source>
        <strain evidence="12">Snail1</strain>
        <tissue evidence="12">Muscle</tissue>
    </source>
</reference>
<proteinExistence type="inferred from homology"/>
<dbReference type="InterPro" id="IPR057973">
    <property type="entry name" value="TMEM218_N"/>
</dbReference>
<dbReference type="PANTHER" id="PTHR31622">
    <property type="entry name" value="TRANSMEMBRANE PROTEIN 218"/>
    <property type="match status" value="1"/>
</dbReference>
<keyword evidence="7 10" id="KW-1133">Transmembrane helix</keyword>
<feature type="transmembrane region" description="Helical" evidence="10">
    <location>
        <begin position="76"/>
        <end position="99"/>
    </location>
</feature>
<gene>
    <name evidence="12" type="ORF">V1264_017821</name>
</gene>
<feature type="transmembrane region" description="Helical" evidence="10">
    <location>
        <begin position="38"/>
        <end position="56"/>
    </location>
</feature>
<accession>A0AAN9BJF3</accession>
<feature type="transmembrane region" description="Helical" evidence="10">
    <location>
        <begin position="6"/>
        <end position="26"/>
    </location>
</feature>
<evidence type="ECO:0000259" key="11">
    <source>
        <dbReference type="Pfam" id="PF25810"/>
    </source>
</evidence>
<evidence type="ECO:0000313" key="12">
    <source>
        <dbReference type="EMBL" id="KAK7106587.1"/>
    </source>
</evidence>
<organism evidence="12 13">
    <name type="scientific">Littorina saxatilis</name>
    <dbReference type="NCBI Taxonomy" id="31220"/>
    <lineage>
        <taxon>Eukaryota</taxon>
        <taxon>Metazoa</taxon>
        <taxon>Spiralia</taxon>
        <taxon>Lophotrochozoa</taxon>
        <taxon>Mollusca</taxon>
        <taxon>Gastropoda</taxon>
        <taxon>Caenogastropoda</taxon>
        <taxon>Littorinimorpha</taxon>
        <taxon>Littorinoidea</taxon>
        <taxon>Littorinidae</taxon>
        <taxon>Littorina</taxon>
    </lineage>
</organism>
<comment type="similarity">
    <text evidence="4">Belongs to the TMEM218 family.</text>
</comment>
<evidence type="ECO:0000256" key="8">
    <source>
        <dbReference type="ARBA" id="ARBA00023136"/>
    </source>
</evidence>
<evidence type="ECO:0000256" key="10">
    <source>
        <dbReference type="SAM" id="Phobius"/>
    </source>
</evidence>
<name>A0AAN9BJF3_9CAEN</name>